<organism evidence="1 2">
    <name type="scientific">Burkholderia thailandensis</name>
    <dbReference type="NCBI Taxonomy" id="57975"/>
    <lineage>
        <taxon>Bacteria</taxon>
        <taxon>Pseudomonadati</taxon>
        <taxon>Pseudomonadota</taxon>
        <taxon>Betaproteobacteria</taxon>
        <taxon>Burkholderiales</taxon>
        <taxon>Burkholderiaceae</taxon>
        <taxon>Burkholderia</taxon>
        <taxon>pseudomallei group</taxon>
    </lineage>
</organism>
<evidence type="ECO:0000313" key="2">
    <source>
        <dbReference type="Proteomes" id="UP001272137"/>
    </source>
</evidence>
<reference evidence="1" key="1">
    <citation type="submission" date="2018-08" db="EMBL/GenBank/DDBJ databases">
        <title>Identification of Burkholderia cepacia strains that express a Burkholderia pseudomallei-like capsular polysaccharide.</title>
        <authorList>
            <person name="Burtnick M.N."/>
            <person name="Vongsouvath M."/>
            <person name="Newton P."/>
            <person name="Wuthiekanun V."/>
            <person name="Limmathurotsakul D."/>
            <person name="Brett P.J."/>
            <person name="Chantratita N."/>
            <person name="Dance D.A."/>
        </authorList>
    </citation>
    <scope>NUCLEOTIDE SEQUENCE</scope>
    <source>
        <strain evidence="1">SBXCC001</strain>
    </source>
</reference>
<protein>
    <submittedName>
        <fullName evidence="1">Uncharacterized protein</fullName>
    </submittedName>
</protein>
<gene>
    <name evidence="1" type="ORF">C7S16_5000</name>
</gene>
<evidence type="ECO:0000313" key="1">
    <source>
        <dbReference type="EMBL" id="MDW9252686.1"/>
    </source>
</evidence>
<name>A0AAW9CY96_BURTH</name>
<proteinExistence type="predicted"/>
<accession>A0AAW9CY96</accession>
<dbReference type="AlphaFoldDB" id="A0AAW9CY96"/>
<dbReference type="EMBL" id="QXCT01000001">
    <property type="protein sequence ID" value="MDW9252686.1"/>
    <property type="molecule type" value="Genomic_DNA"/>
</dbReference>
<sequence>MRGLAVLRRAVIGLHAKKANRRSPAHAGFAFNRRSAAGGIAA</sequence>
<comment type="caution">
    <text evidence="1">The sequence shown here is derived from an EMBL/GenBank/DDBJ whole genome shotgun (WGS) entry which is preliminary data.</text>
</comment>
<dbReference type="Proteomes" id="UP001272137">
    <property type="component" value="Unassembled WGS sequence"/>
</dbReference>